<dbReference type="InterPro" id="IPR042258">
    <property type="entry name" value="DGOK_N"/>
</dbReference>
<organism evidence="1 2">
    <name type="scientific">Klebsiella oxytoca</name>
    <dbReference type="NCBI Taxonomy" id="571"/>
    <lineage>
        <taxon>Bacteria</taxon>
        <taxon>Pseudomonadati</taxon>
        <taxon>Pseudomonadota</taxon>
        <taxon>Gammaproteobacteria</taxon>
        <taxon>Enterobacterales</taxon>
        <taxon>Enterobacteriaceae</taxon>
        <taxon>Klebsiella/Raoultella group</taxon>
        <taxon>Klebsiella</taxon>
    </lineage>
</organism>
<evidence type="ECO:0008006" key="3">
    <source>
        <dbReference type="Google" id="ProtNLM"/>
    </source>
</evidence>
<comment type="caution">
    <text evidence="1">The sequence shown here is derived from an EMBL/GenBank/DDBJ whole genome shotgun (WGS) entry which is preliminary data.</text>
</comment>
<dbReference type="EMBL" id="DACSEO010000060">
    <property type="protein sequence ID" value="HAT1683352.1"/>
    <property type="molecule type" value="Genomic_DNA"/>
</dbReference>
<dbReference type="Gene3D" id="3.30.420.300">
    <property type="entry name" value="2-keto-3-deoxy-galactonokinase, substrate binding domain"/>
    <property type="match status" value="1"/>
</dbReference>
<protein>
    <recommendedName>
        <fullName evidence="3">2-dehydro-3-deoxygalactonokinase</fullName>
    </recommendedName>
</protein>
<sequence length="50" mass="5463">MLIVTIDAGTTNTRVRVWQDSRVISDTSESVGVRDTAIARRLSTPEDGDT</sequence>
<evidence type="ECO:0000313" key="1">
    <source>
        <dbReference type="EMBL" id="HAT1683352.1"/>
    </source>
</evidence>
<accession>A0AAN5LBN0</accession>
<dbReference type="Proteomes" id="UP000856143">
    <property type="component" value="Unassembled WGS sequence"/>
</dbReference>
<dbReference type="AlphaFoldDB" id="A0AAN5LBN0"/>
<proteinExistence type="predicted"/>
<reference evidence="1" key="2">
    <citation type="submission" date="2020-11" db="EMBL/GenBank/DDBJ databases">
        <authorList>
            <consortium name="NCBI Pathogen Detection Project"/>
        </authorList>
    </citation>
    <scope>NUCLEOTIDE SEQUENCE</scope>
    <source>
        <strain evidence="1">R404</strain>
    </source>
</reference>
<gene>
    <name evidence="1" type="ORF">I8Y21_004088</name>
</gene>
<reference evidence="1" key="1">
    <citation type="journal article" date="2018" name="Genome Biol.">
        <title>SKESA: strategic k-mer extension for scrupulous assemblies.</title>
        <authorList>
            <person name="Souvorov A."/>
            <person name="Agarwala R."/>
            <person name="Lipman D.J."/>
        </authorList>
    </citation>
    <scope>NUCLEOTIDE SEQUENCE</scope>
    <source>
        <strain evidence="1">R404</strain>
    </source>
</reference>
<name>A0AAN5LBN0_KLEOX</name>
<evidence type="ECO:0000313" key="2">
    <source>
        <dbReference type="Proteomes" id="UP000856143"/>
    </source>
</evidence>